<keyword evidence="3" id="KW-1185">Reference proteome</keyword>
<evidence type="ECO:0000313" key="3">
    <source>
        <dbReference type="Proteomes" id="UP000557717"/>
    </source>
</evidence>
<name>A0A840VE83_9BACT</name>
<evidence type="ECO:0000313" key="2">
    <source>
        <dbReference type="EMBL" id="MBB5353814.1"/>
    </source>
</evidence>
<dbReference type="AlphaFoldDB" id="A0A840VE83"/>
<feature type="chain" id="PRO_5032323666" evidence="1">
    <location>
        <begin position="21"/>
        <end position="214"/>
    </location>
</feature>
<comment type="caution">
    <text evidence="2">The sequence shown here is derived from an EMBL/GenBank/DDBJ whole genome shotgun (WGS) entry which is preliminary data.</text>
</comment>
<proteinExistence type="predicted"/>
<organism evidence="2 3">
    <name type="scientific">Haloferula luteola</name>
    <dbReference type="NCBI Taxonomy" id="595692"/>
    <lineage>
        <taxon>Bacteria</taxon>
        <taxon>Pseudomonadati</taxon>
        <taxon>Verrucomicrobiota</taxon>
        <taxon>Verrucomicrobiia</taxon>
        <taxon>Verrucomicrobiales</taxon>
        <taxon>Verrucomicrobiaceae</taxon>
        <taxon>Haloferula</taxon>
    </lineage>
</organism>
<sequence length="214" mass="23554">MTSISTLLIALPATAFFAHAENAPSWICVDGDTLETFPLKDEIPEKALLGGWLPEIVEGAQEKSRLSLIWTESPAILPEIKEVGSFQGHPIVELNFSTVADSPSSHEPSKQATILACCTGSTVSSSLMPFLIVTDPFIRYFELIFTESPHIPLHLEVGITRSGNGMIWSALDFEFKRDRAHLVEITSGSRGTRTKIRHFSPQGTPSYIEEVDEN</sequence>
<dbReference type="RefSeq" id="WP_184022234.1">
    <property type="nucleotide sequence ID" value="NZ_JACHFD010000036.1"/>
</dbReference>
<gene>
    <name evidence="2" type="ORF">HNR46_004077</name>
</gene>
<dbReference type="Proteomes" id="UP000557717">
    <property type="component" value="Unassembled WGS sequence"/>
</dbReference>
<accession>A0A840VE83</accession>
<protein>
    <submittedName>
        <fullName evidence="2">Uncharacterized protein</fullName>
    </submittedName>
</protein>
<feature type="signal peptide" evidence="1">
    <location>
        <begin position="1"/>
        <end position="20"/>
    </location>
</feature>
<reference evidence="2 3" key="1">
    <citation type="submission" date="2020-08" db="EMBL/GenBank/DDBJ databases">
        <title>Genomic Encyclopedia of Type Strains, Phase IV (KMG-IV): sequencing the most valuable type-strain genomes for metagenomic binning, comparative biology and taxonomic classification.</title>
        <authorList>
            <person name="Goeker M."/>
        </authorList>
    </citation>
    <scope>NUCLEOTIDE SEQUENCE [LARGE SCALE GENOMIC DNA]</scope>
    <source>
        <strain evidence="2 3">YC6886</strain>
    </source>
</reference>
<dbReference type="EMBL" id="JACHFD010000036">
    <property type="protein sequence ID" value="MBB5353814.1"/>
    <property type="molecule type" value="Genomic_DNA"/>
</dbReference>
<keyword evidence="1" id="KW-0732">Signal</keyword>
<evidence type="ECO:0000256" key="1">
    <source>
        <dbReference type="SAM" id="SignalP"/>
    </source>
</evidence>